<organism evidence="2 3">
    <name type="scientific">Lactuca saligna</name>
    <name type="common">Willowleaf lettuce</name>
    <dbReference type="NCBI Taxonomy" id="75948"/>
    <lineage>
        <taxon>Eukaryota</taxon>
        <taxon>Viridiplantae</taxon>
        <taxon>Streptophyta</taxon>
        <taxon>Embryophyta</taxon>
        <taxon>Tracheophyta</taxon>
        <taxon>Spermatophyta</taxon>
        <taxon>Magnoliopsida</taxon>
        <taxon>eudicotyledons</taxon>
        <taxon>Gunneridae</taxon>
        <taxon>Pentapetalae</taxon>
        <taxon>asterids</taxon>
        <taxon>campanulids</taxon>
        <taxon>Asterales</taxon>
        <taxon>Asteraceae</taxon>
        <taxon>Cichorioideae</taxon>
        <taxon>Cichorieae</taxon>
        <taxon>Lactucinae</taxon>
        <taxon>Lactuca</taxon>
    </lineage>
</organism>
<gene>
    <name evidence="2" type="ORF">LSALG_LOCUS22381</name>
</gene>
<proteinExistence type="predicted"/>
<evidence type="ECO:0000256" key="1">
    <source>
        <dbReference type="SAM" id="MobiDB-lite"/>
    </source>
</evidence>
<sequence length="279" mass="31100">MGKCNLNPLYLIGRDIDLSSINLCDFIVDCLVRTKKVYNPEKESSFFYGPTAYLMVQCQESDYNEDESGGYKDEFDGDEDLCDEDEEEFDVNKVSAVEGGGNGPHEENIRKNDFEGKGGVNDHAYEDNIGKNNDQLNKKEDEDNEQGNGSGCNEEEAMNLNFVFENVTKSVGLIDSQEEIVNLSKDDHNKEVISDHTVDKDGEGVVEGEGVEVDSDLGKSIEDCSNKIKMKDSNETSIIEKGQSKGKVEKFYGPSFSLGFSQIFKVPRRHLKVKVLLNG</sequence>
<accession>A0AA35YYS3</accession>
<evidence type="ECO:0000313" key="2">
    <source>
        <dbReference type="EMBL" id="CAI9282756.1"/>
    </source>
</evidence>
<reference evidence="2" key="1">
    <citation type="submission" date="2023-04" db="EMBL/GenBank/DDBJ databases">
        <authorList>
            <person name="Vijverberg K."/>
            <person name="Xiong W."/>
            <person name="Schranz E."/>
        </authorList>
    </citation>
    <scope>NUCLEOTIDE SEQUENCE</scope>
</reference>
<dbReference type="Proteomes" id="UP001177003">
    <property type="component" value="Chromosome 4"/>
</dbReference>
<dbReference type="AlphaFoldDB" id="A0AA35YYS3"/>
<feature type="region of interest" description="Disordered" evidence="1">
    <location>
        <begin position="95"/>
        <end position="154"/>
    </location>
</feature>
<protein>
    <submittedName>
        <fullName evidence="2">Uncharacterized protein</fullName>
    </submittedName>
</protein>
<dbReference type="EMBL" id="OX465080">
    <property type="protein sequence ID" value="CAI9282756.1"/>
    <property type="molecule type" value="Genomic_DNA"/>
</dbReference>
<evidence type="ECO:0000313" key="3">
    <source>
        <dbReference type="Proteomes" id="UP001177003"/>
    </source>
</evidence>
<keyword evidence="3" id="KW-1185">Reference proteome</keyword>
<name>A0AA35YYS3_LACSI</name>
<feature type="compositionally biased region" description="Basic and acidic residues" evidence="1">
    <location>
        <begin position="104"/>
        <end position="116"/>
    </location>
</feature>